<organism evidence="1 2">
    <name type="scientific">Dallia pectoralis</name>
    <name type="common">Alaska blackfish</name>
    <dbReference type="NCBI Taxonomy" id="75939"/>
    <lineage>
        <taxon>Eukaryota</taxon>
        <taxon>Metazoa</taxon>
        <taxon>Chordata</taxon>
        <taxon>Craniata</taxon>
        <taxon>Vertebrata</taxon>
        <taxon>Euteleostomi</taxon>
        <taxon>Actinopterygii</taxon>
        <taxon>Neopterygii</taxon>
        <taxon>Teleostei</taxon>
        <taxon>Protacanthopterygii</taxon>
        <taxon>Esociformes</taxon>
        <taxon>Umbridae</taxon>
        <taxon>Dallia</taxon>
    </lineage>
</organism>
<comment type="caution">
    <text evidence="1">The sequence shown here is derived from an EMBL/GenBank/DDBJ whole genome shotgun (WGS) entry which is preliminary data.</text>
</comment>
<keyword evidence="2" id="KW-1185">Reference proteome</keyword>
<proteinExistence type="predicted"/>
<dbReference type="EMBL" id="CM055735">
    <property type="protein sequence ID" value="KAJ8007951.1"/>
    <property type="molecule type" value="Genomic_DNA"/>
</dbReference>
<reference evidence="1" key="1">
    <citation type="submission" date="2021-05" db="EMBL/GenBank/DDBJ databases">
        <authorList>
            <person name="Pan Q."/>
            <person name="Jouanno E."/>
            <person name="Zahm M."/>
            <person name="Klopp C."/>
            <person name="Cabau C."/>
            <person name="Louis A."/>
            <person name="Berthelot C."/>
            <person name="Parey E."/>
            <person name="Roest Crollius H."/>
            <person name="Montfort J."/>
            <person name="Robinson-Rechavi M."/>
            <person name="Bouchez O."/>
            <person name="Lampietro C."/>
            <person name="Lopez Roques C."/>
            <person name="Donnadieu C."/>
            <person name="Postlethwait J."/>
            <person name="Bobe J."/>
            <person name="Dillon D."/>
            <person name="Chandos A."/>
            <person name="von Hippel F."/>
            <person name="Guiguen Y."/>
        </authorList>
    </citation>
    <scope>NUCLEOTIDE SEQUENCE</scope>
    <source>
        <strain evidence="1">YG-Jan2019</strain>
    </source>
</reference>
<sequence>MIRQRRDQHCKIILPPGNQLLITVVMTKAQNPNPPGSTRPTPPQSVVRDVWMLFHLLTVTLLRARLFLDEGQPSGPPRASQTGFLCDIIILRLWRTVVMGILQSV</sequence>
<accession>A0ACC2GWC1</accession>
<dbReference type="Proteomes" id="UP001157502">
    <property type="component" value="Chromosome 8"/>
</dbReference>
<protein>
    <submittedName>
        <fullName evidence="1">Uncharacterized protein</fullName>
    </submittedName>
</protein>
<evidence type="ECO:0000313" key="2">
    <source>
        <dbReference type="Proteomes" id="UP001157502"/>
    </source>
</evidence>
<name>A0ACC2GWC1_DALPE</name>
<gene>
    <name evidence="1" type="ORF">DPEC_G00099520</name>
</gene>
<evidence type="ECO:0000313" key="1">
    <source>
        <dbReference type="EMBL" id="KAJ8007951.1"/>
    </source>
</evidence>